<name>A0AAV1QJE7_SCOSC</name>
<sequence length="213" mass="25111">EEEVKELKYQLYSEQQELEKIKAARFSFKGPRNEKAEKEKEVETLQKKLQIRPEKIETKTKELEEKPEEDDQRKTDAEDVKNLEEEEKKNKERPDSSQQNNINPAGQNSTEVFVEFDPDGTYIRLTNTSKEYLLLEGWKLRVKLNDKDPLMFTFGKSITLKAEKSVTIWVNGWGTHLPPYDLVWRDLQRWAKGDKLIVELINCHEEIVKTTEV</sequence>
<protein>
    <submittedName>
        <fullName evidence="6">Uncharacterized protein LOC128384081</fullName>
    </submittedName>
</protein>
<feature type="compositionally biased region" description="Basic and acidic residues" evidence="4">
    <location>
        <begin position="31"/>
        <end position="64"/>
    </location>
</feature>
<keyword evidence="2" id="KW-0175">Coiled coil</keyword>
<comment type="caution">
    <text evidence="6">The sequence shown here is derived from an EMBL/GenBank/DDBJ whole genome shotgun (WGS) entry which is preliminary data.</text>
</comment>
<organism evidence="6 7">
    <name type="scientific">Scomber scombrus</name>
    <name type="common">Atlantic mackerel</name>
    <name type="synonym">Scomber vernalis</name>
    <dbReference type="NCBI Taxonomy" id="13677"/>
    <lineage>
        <taxon>Eukaryota</taxon>
        <taxon>Metazoa</taxon>
        <taxon>Chordata</taxon>
        <taxon>Craniata</taxon>
        <taxon>Vertebrata</taxon>
        <taxon>Euteleostomi</taxon>
        <taxon>Actinopterygii</taxon>
        <taxon>Neopterygii</taxon>
        <taxon>Teleostei</taxon>
        <taxon>Neoteleostei</taxon>
        <taxon>Acanthomorphata</taxon>
        <taxon>Pelagiaria</taxon>
        <taxon>Scombriformes</taxon>
        <taxon>Scombridae</taxon>
        <taxon>Scomber</taxon>
    </lineage>
</organism>
<evidence type="ECO:0000313" key="7">
    <source>
        <dbReference type="Proteomes" id="UP001314229"/>
    </source>
</evidence>
<feature type="compositionally biased region" description="Polar residues" evidence="4">
    <location>
        <begin position="96"/>
        <end position="110"/>
    </location>
</feature>
<evidence type="ECO:0000256" key="4">
    <source>
        <dbReference type="SAM" id="MobiDB-lite"/>
    </source>
</evidence>
<dbReference type="EMBL" id="CAWUFR010001197">
    <property type="protein sequence ID" value="CAK6983102.1"/>
    <property type="molecule type" value="Genomic_DNA"/>
</dbReference>
<accession>A0AAV1QJE7</accession>
<dbReference type="PROSITE" id="PS51841">
    <property type="entry name" value="LTD"/>
    <property type="match status" value="1"/>
</dbReference>
<dbReference type="GO" id="GO:0051664">
    <property type="term" value="P:nuclear pore localization"/>
    <property type="evidence" value="ECO:0007669"/>
    <property type="project" value="TreeGrafter"/>
</dbReference>
<feature type="region of interest" description="Disordered" evidence="4">
    <location>
        <begin position="26"/>
        <end position="110"/>
    </location>
</feature>
<dbReference type="GO" id="GO:0006998">
    <property type="term" value="P:nuclear envelope organization"/>
    <property type="evidence" value="ECO:0007669"/>
    <property type="project" value="TreeGrafter"/>
</dbReference>
<dbReference type="Proteomes" id="UP001314229">
    <property type="component" value="Unassembled WGS sequence"/>
</dbReference>
<dbReference type="PANTHER" id="PTHR45721">
    <property type="entry name" value="LAMIN DM0-RELATED"/>
    <property type="match status" value="1"/>
</dbReference>
<dbReference type="PANTHER" id="PTHR45721:SF11">
    <property type="entry name" value="LAMIN DM0-RELATED"/>
    <property type="match status" value="1"/>
</dbReference>
<keyword evidence="7" id="KW-1185">Reference proteome</keyword>
<feature type="domain" description="LTD" evidence="5">
    <location>
        <begin position="96"/>
        <end position="213"/>
    </location>
</feature>
<dbReference type="GO" id="GO:0005652">
    <property type="term" value="C:nuclear lamina"/>
    <property type="evidence" value="ECO:0007669"/>
    <property type="project" value="TreeGrafter"/>
</dbReference>
<proteinExistence type="predicted"/>
<dbReference type="GO" id="GO:0005200">
    <property type="term" value="F:structural constituent of cytoskeleton"/>
    <property type="evidence" value="ECO:0007669"/>
    <property type="project" value="TreeGrafter"/>
</dbReference>
<evidence type="ECO:0000256" key="1">
    <source>
        <dbReference type="ARBA" id="ARBA00004123"/>
    </source>
</evidence>
<evidence type="ECO:0000256" key="2">
    <source>
        <dbReference type="ARBA" id="ARBA00023054"/>
    </source>
</evidence>
<keyword evidence="3" id="KW-0539">Nucleus</keyword>
<evidence type="ECO:0000256" key="3">
    <source>
        <dbReference type="ARBA" id="ARBA00023242"/>
    </source>
</evidence>
<reference evidence="6 7" key="1">
    <citation type="submission" date="2024-01" db="EMBL/GenBank/DDBJ databases">
        <authorList>
            <person name="Alioto T."/>
            <person name="Alioto T."/>
            <person name="Gomez Garrido J."/>
        </authorList>
    </citation>
    <scope>NUCLEOTIDE SEQUENCE [LARGE SCALE GENOMIC DNA]</scope>
</reference>
<comment type="subcellular location">
    <subcellularLocation>
        <location evidence="1">Nucleus</location>
    </subcellularLocation>
</comment>
<dbReference type="SUPFAM" id="SSF74853">
    <property type="entry name" value="Lamin A/C globular tail domain"/>
    <property type="match status" value="1"/>
</dbReference>
<gene>
    <name evidence="6" type="ORF">FSCOSCO3_A023349</name>
</gene>
<feature type="compositionally biased region" description="Basic and acidic residues" evidence="4">
    <location>
        <begin position="71"/>
        <end position="95"/>
    </location>
</feature>
<dbReference type="InterPro" id="IPR036415">
    <property type="entry name" value="Lamin_tail_dom_sf"/>
</dbReference>
<evidence type="ECO:0000259" key="5">
    <source>
        <dbReference type="PROSITE" id="PS51841"/>
    </source>
</evidence>
<dbReference type="GO" id="GO:0007097">
    <property type="term" value="P:nuclear migration"/>
    <property type="evidence" value="ECO:0007669"/>
    <property type="project" value="TreeGrafter"/>
</dbReference>
<dbReference type="Gene3D" id="2.60.40.1260">
    <property type="entry name" value="Lamin Tail domain"/>
    <property type="match status" value="1"/>
</dbReference>
<dbReference type="AlphaFoldDB" id="A0AAV1QJE7"/>
<dbReference type="GO" id="GO:0031507">
    <property type="term" value="P:heterochromatin formation"/>
    <property type="evidence" value="ECO:0007669"/>
    <property type="project" value="TreeGrafter"/>
</dbReference>
<evidence type="ECO:0000313" key="6">
    <source>
        <dbReference type="EMBL" id="CAK6983102.1"/>
    </source>
</evidence>
<feature type="non-terminal residue" evidence="6">
    <location>
        <position position="1"/>
    </location>
</feature>
<dbReference type="GO" id="GO:0090435">
    <property type="term" value="P:protein localization to nuclear envelope"/>
    <property type="evidence" value="ECO:0007669"/>
    <property type="project" value="TreeGrafter"/>
</dbReference>
<dbReference type="InterPro" id="IPR001322">
    <property type="entry name" value="Lamin_tail_dom"/>
</dbReference>
<dbReference type="Pfam" id="PF00932">
    <property type="entry name" value="LTD"/>
    <property type="match status" value="1"/>
</dbReference>